<dbReference type="SMART" id="SM00271">
    <property type="entry name" value="DnaJ"/>
    <property type="match status" value="1"/>
</dbReference>
<name>A0A9E7I1Q6_9LILI</name>
<evidence type="ECO:0000313" key="3">
    <source>
        <dbReference type="EMBL" id="URE39912.1"/>
    </source>
</evidence>
<sequence length="417" mass="47672">MMAIPARSKSGDGNHPWPGRDYGSLTYGLALFGLIGAAAATIAVGQLRRTMRWFSTQLDESQSHTSWNRAGSSSFGNHKQKTWNKYDRRMQEEYEEEMERVERIKRVQSVFNRERSKNRKRYESWTDNTTDAYQSFQRDDWYWKTDASYKDRYTNFRYATKDIGGCLMSHHYSVLGLDRSRSEPYSDTEIKNAFRAKAMEYHPDQNQDNKDHASVAPLGIKLHFLVRSILIDQLRVFVFAIPNKNRAIQVGIAYVRGWPQTPQVEGGQGVHDSFSTNHSFEMSHRKSYSVSSIPFSWENQPGISKVTPQAEESHLKLPPPPCKSDSPMSAAHGLNVPLPPCIFQPPSRSSSKKGLKEEDDPFFAAYMECTRNVRTQGRRGSRRRTRDGLIGLFSCKGSSGVRENAIVRLSQLPEVRE</sequence>
<accession>A0A9E7I1Q6</accession>
<dbReference type="PANTHER" id="PTHR45000">
    <property type="entry name" value="CHAPERONE DNAJ-DOMAIN SUPERFAMILY PROTEIN"/>
    <property type="match status" value="1"/>
</dbReference>
<dbReference type="Pfam" id="PF00226">
    <property type="entry name" value="DnaJ"/>
    <property type="match status" value="1"/>
</dbReference>
<dbReference type="GO" id="GO:0005783">
    <property type="term" value="C:endoplasmic reticulum"/>
    <property type="evidence" value="ECO:0007669"/>
    <property type="project" value="UniProtKB-ARBA"/>
</dbReference>
<keyword evidence="1" id="KW-0472">Membrane</keyword>
<proteinExistence type="predicted"/>
<organism evidence="3 4">
    <name type="scientific">Musa troglodytarum</name>
    <name type="common">fe'i banana</name>
    <dbReference type="NCBI Taxonomy" id="320322"/>
    <lineage>
        <taxon>Eukaryota</taxon>
        <taxon>Viridiplantae</taxon>
        <taxon>Streptophyta</taxon>
        <taxon>Embryophyta</taxon>
        <taxon>Tracheophyta</taxon>
        <taxon>Spermatophyta</taxon>
        <taxon>Magnoliopsida</taxon>
        <taxon>Liliopsida</taxon>
        <taxon>Zingiberales</taxon>
        <taxon>Musaceae</taxon>
        <taxon>Musa</taxon>
    </lineage>
</organism>
<dbReference type="PROSITE" id="PS50076">
    <property type="entry name" value="DNAJ_2"/>
    <property type="match status" value="1"/>
</dbReference>
<dbReference type="Proteomes" id="UP001055439">
    <property type="component" value="Chromosome 8"/>
</dbReference>
<evidence type="ECO:0000256" key="1">
    <source>
        <dbReference type="SAM" id="Phobius"/>
    </source>
</evidence>
<gene>
    <name evidence="3" type="ORF">MUK42_03153</name>
</gene>
<keyword evidence="4" id="KW-1185">Reference proteome</keyword>
<dbReference type="PANTHER" id="PTHR45000:SF5">
    <property type="entry name" value="CHAPERONE DNAJ-DOMAIN SUPERFAMILY PROTEIN"/>
    <property type="match status" value="1"/>
</dbReference>
<dbReference type="InterPro" id="IPR001623">
    <property type="entry name" value="DnaJ_domain"/>
</dbReference>
<dbReference type="Gene3D" id="1.10.287.110">
    <property type="entry name" value="DnaJ domain"/>
    <property type="match status" value="1"/>
</dbReference>
<evidence type="ECO:0000259" key="2">
    <source>
        <dbReference type="PROSITE" id="PS50076"/>
    </source>
</evidence>
<reference evidence="3" key="1">
    <citation type="submission" date="2022-05" db="EMBL/GenBank/DDBJ databases">
        <title>The Musa troglodytarum L. genome provides insights into the mechanism of non-climacteric behaviour and enrichment of carotenoids.</title>
        <authorList>
            <person name="Wang J."/>
        </authorList>
    </citation>
    <scope>NUCLEOTIDE SEQUENCE</scope>
    <source>
        <tissue evidence="3">Leaf</tissue>
    </source>
</reference>
<keyword evidence="1" id="KW-0812">Transmembrane</keyword>
<dbReference type="InterPro" id="IPR036869">
    <property type="entry name" value="J_dom_sf"/>
</dbReference>
<feature type="domain" description="J" evidence="2">
    <location>
        <begin position="170"/>
        <end position="235"/>
    </location>
</feature>
<dbReference type="AlphaFoldDB" id="A0A9E7I1Q6"/>
<protein>
    <submittedName>
        <fullName evidence="3">DnaJ domain</fullName>
    </submittedName>
</protein>
<feature type="transmembrane region" description="Helical" evidence="1">
    <location>
        <begin position="25"/>
        <end position="45"/>
    </location>
</feature>
<dbReference type="EMBL" id="CP097510">
    <property type="protein sequence ID" value="URE39912.1"/>
    <property type="molecule type" value="Genomic_DNA"/>
</dbReference>
<dbReference type="OrthoDB" id="10250354at2759"/>
<dbReference type="SUPFAM" id="SSF46565">
    <property type="entry name" value="Chaperone J-domain"/>
    <property type="match status" value="1"/>
</dbReference>
<keyword evidence="1" id="KW-1133">Transmembrane helix</keyword>
<evidence type="ECO:0000313" key="4">
    <source>
        <dbReference type="Proteomes" id="UP001055439"/>
    </source>
</evidence>
<dbReference type="CDD" id="cd06257">
    <property type="entry name" value="DnaJ"/>
    <property type="match status" value="1"/>
</dbReference>